<reference evidence="1 2" key="1">
    <citation type="submission" date="2018-06" db="EMBL/GenBank/DDBJ databases">
        <authorList>
            <consortium name="Pathogen Informatics"/>
            <person name="Doyle S."/>
        </authorList>
    </citation>
    <scope>NUCLEOTIDE SEQUENCE [LARGE SCALE GENOMIC DNA]</scope>
    <source>
        <strain evidence="1 2">NCTC8500</strain>
    </source>
</reference>
<dbReference type="Proteomes" id="UP000254429">
    <property type="component" value="Unassembled WGS sequence"/>
</dbReference>
<organism evidence="1 2">
    <name type="scientific">Escherichia coli</name>
    <dbReference type="NCBI Taxonomy" id="562"/>
    <lineage>
        <taxon>Bacteria</taxon>
        <taxon>Pseudomonadati</taxon>
        <taxon>Pseudomonadota</taxon>
        <taxon>Gammaproteobacteria</taxon>
        <taxon>Enterobacterales</taxon>
        <taxon>Enterobacteriaceae</taxon>
        <taxon>Escherichia</taxon>
    </lineage>
</organism>
<sequence length="46" mass="5144">MAEHGALATLKDLAEKEVRMPRACWVKCVADVSRRKNSSNADRLSE</sequence>
<dbReference type="AlphaFoldDB" id="A0A377DRU4"/>
<evidence type="ECO:0000313" key="2">
    <source>
        <dbReference type="Proteomes" id="UP000254429"/>
    </source>
</evidence>
<proteinExistence type="predicted"/>
<evidence type="ECO:0000313" key="1">
    <source>
        <dbReference type="EMBL" id="STM38501.1"/>
    </source>
</evidence>
<protein>
    <submittedName>
        <fullName evidence="1">Uncharacterized protein</fullName>
    </submittedName>
</protein>
<gene>
    <name evidence="1" type="ORF">NCTC8500_02278</name>
</gene>
<accession>A0A377DRU4</accession>
<dbReference type="EMBL" id="UGFG01000001">
    <property type="protein sequence ID" value="STM38501.1"/>
    <property type="molecule type" value="Genomic_DNA"/>
</dbReference>
<name>A0A377DRU4_ECOLX</name>